<evidence type="ECO:0000313" key="1">
    <source>
        <dbReference type="EMBL" id="GHO89995.1"/>
    </source>
</evidence>
<protein>
    <submittedName>
        <fullName evidence="1">Uncharacterized protein</fullName>
    </submittedName>
</protein>
<reference evidence="1" key="1">
    <citation type="submission" date="2020-10" db="EMBL/GenBank/DDBJ databases">
        <title>Taxonomic study of unclassified bacteria belonging to the class Ktedonobacteria.</title>
        <authorList>
            <person name="Yabe S."/>
            <person name="Wang C.M."/>
            <person name="Zheng Y."/>
            <person name="Sakai Y."/>
            <person name="Cavaletti L."/>
            <person name="Monciardini P."/>
            <person name="Donadio S."/>
        </authorList>
    </citation>
    <scope>NUCLEOTIDE SEQUENCE</scope>
    <source>
        <strain evidence="1">ID150040</strain>
    </source>
</reference>
<keyword evidence="2" id="KW-1185">Reference proteome</keyword>
<dbReference type="AlphaFoldDB" id="A0A8J3MZA4"/>
<sequence>MYSREIYKKNLSIGYVSSVTMINYIAGKLFYARDIGKVLEFGIRKEFSPVFYPIHLPDIYCHQCRTRTQCEPVAKKNEAGEITVKVLCCSCQQAGESTLAFDELLGNVNMRCR</sequence>
<dbReference type="Proteomes" id="UP000597444">
    <property type="component" value="Unassembled WGS sequence"/>
</dbReference>
<name>A0A8J3MZA4_9CHLR</name>
<organism evidence="1 2">
    <name type="scientific">Reticulibacter mediterranei</name>
    <dbReference type="NCBI Taxonomy" id="2778369"/>
    <lineage>
        <taxon>Bacteria</taxon>
        <taxon>Bacillati</taxon>
        <taxon>Chloroflexota</taxon>
        <taxon>Ktedonobacteria</taxon>
        <taxon>Ktedonobacterales</taxon>
        <taxon>Reticulibacteraceae</taxon>
        <taxon>Reticulibacter</taxon>
    </lineage>
</organism>
<gene>
    <name evidence="1" type="ORF">KSF_000430</name>
</gene>
<evidence type="ECO:0000313" key="2">
    <source>
        <dbReference type="Proteomes" id="UP000597444"/>
    </source>
</evidence>
<dbReference type="EMBL" id="BNJK01000001">
    <property type="protein sequence ID" value="GHO89995.1"/>
    <property type="molecule type" value="Genomic_DNA"/>
</dbReference>
<comment type="caution">
    <text evidence="1">The sequence shown here is derived from an EMBL/GenBank/DDBJ whole genome shotgun (WGS) entry which is preliminary data.</text>
</comment>
<accession>A0A8J3MZA4</accession>
<proteinExistence type="predicted"/>